<dbReference type="RefSeq" id="WP_380896011.1">
    <property type="nucleotide sequence ID" value="NZ_JBHTKY010000011.1"/>
</dbReference>
<dbReference type="Gene3D" id="1.10.10.60">
    <property type="entry name" value="Homeodomain-like"/>
    <property type="match status" value="1"/>
</dbReference>
<dbReference type="InterPro" id="IPR009057">
    <property type="entry name" value="Homeodomain-like_sf"/>
</dbReference>
<dbReference type="PANTHER" id="PTHR43280:SF32">
    <property type="entry name" value="TRANSCRIPTIONAL REGULATORY PROTEIN"/>
    <property type="match status" value="1"/>
</dbReference>
<keyword evidence="2" id="KW-0238">DNA-binding</keyword>
<proteinExistence type="predicted"/>
<feature type="domain" description="HTH araC/xylS-type" evidence="4">
    <location>
        <begin position="185"/>
        <end position="295"/>
    </location>
</feature>
<dbReference type="SMART" id="SM00342">
    <property type="entry name" value="HTH_ARAC"/>
    <property type="match status" value="1"/>
</dbReference>
<sequence>MKLREDIIEFYDRIHYDAQEVVSQDRPHINVFERSSCIGSMPYSRRDYYKVTLIQGKGTLEYADKTFEIKQSALLFSTPKIPYRWKGDGGEQPGWFCIFNEAFVKKQDDFLYNLPMFQIGTDKLFYLTEETESLISVLFKEMVVENSSNYQFKQEILRSYLHLIIHQVIKSKPFASNNFEHNASERLAMLFLELLERQFPIDAIHNQLTLKSAKDYADRLSVHTNHLNRAVKEITGETTSYHISNRIISEANGLLRYTNWPISEVAYSLGFEYPAYFNNFYKKHTGKTPREIRKLAV</sequence>
<comment type="caution">
    <text evidence="5">The sequence shown here is derived from an EMBL/GenBank/DDBJ whole genome shotgun (WGS) entry which is preliminary data.</text>
</comment>
<evidence type="ECO:0000259" key="4">
    <source>
        <dbReference type="PROSITE" id="PS01124"/>
    </source>
</evidence>
<dbReference type="SUPFAM" id="SSF46689">
    <property type="entry name" value="Homeodomain-like"/>
    <property type="match status" value="1"/>
</dbReference>
<accession>A0ABW3RLS1</accession>
<gene>
    <name evidence="5" type="ORF">ACFQ2C_09225</name>
</gene>
<dbReference type="PANTHER" id="PTHR43280">
    <property type="entry name" value="ARAC-FAMILY TRANSCRIPTIONAL REGULATOR"/>
    <property type="match status" value="1"/>
</dbReference>
<dbReference type="EMBL" id="JBHTKY010000011">
    <property type="protein sequence ID" value="MFD1165781.1"/>
    <property type="molecule type" value="Genomic_DNA"/>
</dbReference>
<evidence type="ECO:0000256" key="3">
    <source>
        <dbReference type="ARBA" id="ARBA00023163"/>
    </source>
</evidence>
<dbReference type="InterPro" id="IPR020449">
    <property type="entry name" value="Tscrpt_reg_AraC-type_HTH"/>
</dbReference>
<organism evidence="5 6">
    <name type="scientific">Sphingobacterium daejeonense</name>
    <dbReference type="NCBI Taxonomy" id="371142"/>
    <lineage>
        <taxon>Bacteria</taxon>
        <taxon>Pseudomonadati</taxon>
        <taxon>Bacteroidota</taxon>
        <taxon>Sphingobacteriia</taxon>
        <taxon>Sphingobacteriales</taxon>
        <taxon>Sphingobacteriaceae</taxon>
        <taxon>Sphingobacterium</taxon>
    </lineage>
</organism>
<evidence type="ECO:0000313" key="6">
    <source>
        <dbReference type="Proteomes" id="UP001597205"/>
    </source>
</evidence>
<evidence type="ECO:0000256" key="1">
    <source>
        <dbReference type="ARBA" id="ARBA00023015"/>
    </source>
</evidence>
<reference evidence="6" key="1">
    <citation type="journal article" date="2019" name="Int. J. Syst. Evol. Microbiol.">
        <title>The Global Catalogue of Microorganisms (GCM) 10K type strain sequencing project: providing services to taxonomists for standard genome sequencing and annotation.</title>
        <authorList>
            <consortium name="The Broad Institute Genomics Platform"/>
            <consortium name="The Broad Institute Genome Sequencing Center for Infectious Disease"/>
            <person name="Wu L."/>
            <person name="Ma J."/>
        </authorList>
    </citation>
    <scope>NUCLEOTIDE SEQUENCE [LARGE SCALE GENOMIC DNA]</scope>
    <source>
        <strain evidence="6">CCUG 52468</strain>
    </source>
</reference>
<dbReference type="InterPro" id="IPR018060">
    <property type="entry name" value="HTH_AraC"/>
</dbReference>
<evidence type="ECO:0000256" key="2">
    <source>
        <dbReference type="ARBA" id="ARBA00023125"/>
    </source>
</evidence>
<dbReference type="PROSITE" id="PS01124">
    <property type="entry name" value="HTH_ARAC_FAMILY_2"/>
    <property type="match status" value="1"/>
</dbReference>
<keyword evidence="3" id="KW-0804">Transcription</keyword>
<protein>
    <submittedName>
        <fullName evidence="5">Helix-turn-helix domain-containing protein</fullName>
    </submittedName>
</protein>
<evidence type="ECO:0000313" key="5">
    <source>
        <dbReference type="EMBL" id="MFD1165781.1"/>
    </source>
</evidence>
<keyword evidence="6" id="KW-1185">Reference proteome</keyword>
<dbReference type="Proteomes" id="UP001597205">
    <property type="component" value="Unassembled WGS sequence"/>
</dbReference>
<name>A0ABW3RLS1_9SPHI</name>
<dbReference type="Pfam" id="PF12833">
    <property type="entry name" value="HTH_18"/>
    <property type="match status" value="1"/>
</dbReference>
<keyword evidence="1" id="KW-0805">Transcription regulation</keyword>
<dbReference type="PRINTS" id="PR00032">
    <property type="entry name" value="HTHARAC"/>
</dbReference>